<dbReference type="Gene3D" id="2.30.42.10">
    <property type="match status" value="1"/>
</dbReference>
<dbReference type="Proteomes" id="UP000525923">
    <property type="component" value="Unassembled WGS sequence"/>
</dbReference>
<accession>A0A7W8FTT8</accession>
<dbReference type="EMBL" id="JACHHE010000001">
    <property type="protein sequence ID" value="MBB5179137.1"/>
    <property type="molecule type" value="Genomic_DNA"/>
</dbReference>
<keyword evidence="1" id="KW-0472">Membrane</keyword>
<dbReference type="SMART" id="SM00228">
    <property type="entry name" value="PDZ"/>
    <property type="match status" value="1"/>
</dbReference>
<evidence type="ECO:0000313" key="3">
    <source>
        <dbReference type="EMBL" id="MBB5179137.1"/>
    </source>
</evidence>
<dbReference type="PROSITE" id="PS50106">
    <property type="entry name" value="PDZ"/>
    <property type="match status" value="1"/>
</dbReference>
<proteinExistence type="predicted"/>
<feature type="transmembrane region" description="Helical" evidence="1">
    <location>
        <begin position="54"/>
        <end position="74"/>
    </location>
</feature>
<keyword evidence="4" id="KW-1185">Reference proteome</keyword>
<evidence type="ECO:0000313" key="4">
    <source>
        <dbReference type="Proteomes" id="UP000525923"/>
    </source>
</evidence>
<feature type="transmembrane region" description="Helical" evidence="1">
    <location>
        <begin position="207"/>
        <end position="227"/>
    </location>
</feature>
<evidence type="ECO:0000256" key="1">
    <source>
        <dbReference type="SAM" id="Phobius"/>
    </source>
</evidence>
<keyword evidence="1" id="KW-0812">Transmembrane</keyword>
<feature type="transmembrane region" description="Helical" evidence="1">
    <location>
        <begin position="102"/>
        <end position="119"/>
    </location>
</feature>
<organism evidence="3 4">
    <name type="scientific">Planococcus koreensis</name>
    <dbReference type="NCBI Taxonomy" id="112331"/>
    <lineage>
        <taxon>Bacteria</taxon>
        <taxon>Bacillati</taxon>
        <taxon>Bacillota</taxon>
        <taxon>Bacilli</taxon>
        <taxon>Bacillales</taxon>
        <taxon>Caryophanaceae</taxon>
        <taxon>Planococcus</taxon>
    </lineage>
</organism>
<feature type="transmembrane region" description="Helical" evidence="1">
    <location>
        <begin position="12"/>
        <end position="33"/>
    </location>
</feature>
<name>A0A7W8FTT8_9BACL</name>
<dbReference type="Pfam" id="PF17820">
    <property type="entry name" value="PDZ_6"/>
    <property type="match status" value="1"/>
</dbReference>
<keyword evidence="1" id="KW-1133">Transmembrane helix</keyword>
<feature type="transmembrane region" description="Helical" evidence="1">
    <location>
        <begin position="139"/>
        <end position="158"/>
    </location>
</feature>
<dbReference type="InterPro" id="IPR041489">
    <property type="entry name" value="PDZ_6"/>
</dbReference>
<gene>
    <name evidence="3" type="ORF">HNQ44_000559</name>
</gene>
<evidence type="ECO:0000259" key="2">
    <source>
        <dbReference type="PROSITE" id="PS50106"/>
    </source>
</evidence>
<feature type="domain" description="PDZ" evidence="2">
    <location>
        <begin position="271"/>
        <end position="348"/>
    </location>
</feature>
<protein>
    <recommendedName>
        <fullName evidence="2">PDZ domain-containing protein</fullName>
    </recommendedName>
</protein>
<comment type="caution">
    <text evidence="3">The sequence shown here is derived from an EMBL/GenBank/DDBJ whole genome shotgun (WGS) entry which is preliminary data.</text>
</comment>
<feature type="transmembrane region" description="Helical" evidence="1">
    <location>
        <begin position="269"/>
        <end position="288"/>
    </location>
</feature>
<dbReference type="InterPro" id="IPR036034">
    <property type="entry name" value="PDZ_sf"/>
</dbReference>
<dbReference type="InterPro" id="IPR001478">
    <property type="entry name" value="PDZ"/>
</dbReference>
<dbReference type="AlphaFoldDB" id="A0A7W8FTT8"/>
<dbReference type="SUPFAM" id="SSF50156">
    <property type="entry name" value="PDZ domain-like"/>
    <property type="match status" value="1"/>
</dbReference>
<reference evidence="3 4" key="1">
    <citation type="submission" date="2020-08" db="EMBL/GenBank/DDBJ databases">
        <title>Genomic Encyclopedia of Type Strains, Phase IV (KMG-IV): sequencing the most valuable type-strain genomes for metagenomic binning, comparative biology and taxonomic classification.</title>
        <authorList>
            <person name="Goeker M."/>
        </authorList>
    </citation>
    <scope>NUCLEOTIDE SEQUENCE [LARGE SCALE GENOMIC DNA]</scope>
    <source>
        <strain evidence="3 4">DSM 15895</strain>
    </source>
</reference>
<feature type="transmembrane region" description="Helical" evidence="1">
    <location>
        <begin position="239"/>
        <end position="263"/>
    </location>
</feature>
<sequence>MIMDALLDIGRFFINPVFYIALLAAVLLGYFRVKKERKMFRTRIIWGWREFAGLVKDGLLFALVFSVLFAGIGLVVPIEWLIALSAVAILLMVAGVYQLGSFIYLALAAVFIGWLFRTNEWNVDLGIISYSGYAVNWDWLVPVALISGAMVVAEGLLIRKHGAEAASPRLETSSRGLAAAAYTAKRLWLLPVLLVVPGDLIESYAPYWPQLPIGQSMFSFILFPMVFGFQSRARKTMPIYLYPAIGNLVWKLGAAIILLSLGAVLWEPLAFIALIAGAAARLAITVNFELKERQGNNAVAPQALGVMIIDVLPDSPAHKMGLMRGEVIRKVNGLSVSNEMELYEAIQVNAAHCRLEVLDHSREVRLRQHVIFRHDHHRLGLIVVK</sequence>